<protein>
    <submittedName>
        <fullName evidence="2">Uncharacterized protein LOC100181880</fullName>
    </submittedName>
</protein>
<evidence type="ECO:0000256" key="1">
    <source>
        <dbReference type="SAM" id="MobiDB-lite"/>
    </source>
</evidence>
<gene>
    <name evidence="2" type="primary">LOC100181880</name>
</gene>
<organism evidence="2">
    <name type="scientific">Phallusia mammillata</name>
    <dbReference type="NCBI Taxonomy" id="59560"/>
    <lineage>
        <taxon>Eukaryota</taxon>
        <taxon>Metazoa</taxon>
        <taxon>Chordata</taxon>
        <taxon>Tunicata</taxon>
        <taxon>Ascidiacea</taxon>
        <taxon>Phlebobranchia</taxon>
        <taxon>Ascidiidae</taxon>
        <taxon>Phallusia</taxon>
    </lineage>
</organism>
<feature type="region of interest" description="Disordered" evidence="1">
    <location>
        <begin position="1"/>
        <end position="49"/>
    </location>
</feature>
<feature type="compositionally biased region" description="Basic residues" evidence="1">
    <location>
        <begin position="28"/>
        <end position="42"/>
    </location>
</feature>
<sequence length="260" mass="29944">MGVLKEGQPLHIAPKQVGNKTDEVPFQHRSRQNKSRRGRQRLVRMSDKENDINDALTSLKYKDDAIDDKFQGSPSKAKPDFPVYENILFSEACVAARECHQETSKEQQNNECYYDINLAQKCHKLLHQQAGKCPSTRVMLFPEEEWAKNAPGIQWSIKMNRWWKRYCTVTEMRAGGRRVISSLGKVTQNRDGTLTIAGHFKRNKDPDFRLHLSARVTKDDFERGYVMTGALQLGDLKGEGRMEITHFAVVPRYQTEEKSD</sequence>
<proteinExistence type="evidence at transcript level"/>
<name>A0A6F9DH03_9ASCI</name>
<evidence type="ECO:0000313" key="2">
    <source>
        <dbReference type="EMBL" id="CAB3262692.1"/>
    </source>
</evidence>
<dbReference type="AlphaFoldDB" id="A0A6F9DH03"/>
<accession>A0A6F9DH03</accession>
<dbReference type="EMBL" id="LR786830">
    <property type="protein sequence ID" value="CAB3262692.1"/>
    <property type="molecule type" value="mRNA"/>
</dbReference>
<reference evidence="2" key="1">
    <citation type="submission" date="2020-04" db="EMBL/GenBank/DDBJ databases">
        <authorList>
            <person name="Neveu A P."/>
        </authorList>
    </citation>
    <scope>NUCLEOTIDE SEQUENCE</scope>
    <source>
        <tissue evidence="2">Whole embryo</tissue>
    </source>
</reference>